<feature type="domain" description="DUF7960" evidence="1">
    <location>
        <begin position="1"/>
        <end position="144"/>
    </location>
</feature>
<evidence type="ECO:0000259" key="1">
    <source>
        <dbReference type="Pfam" id="PF25901"/>
    </source>
</evidence>
<dbReference type="Pfam" id="PF25901">
    <property type="entry name" value="DUF7960"/>
    <property type="match status" value="1"/>
</dbReference>
<dbReference type="Proteomes" id="UP000030649">
    <property type="component" value="Unassembled WGS sequence"/>
</dbReference>
<proteinExistence type="predicted"/>
<dbReference type="InterPro" id="IPR058266">
    <property type="entry name" value="DUF7960"/>
</dbReference>
<name>U1PB73_9EURY</name>
<dbReference type="AlphaFoldDB" id="U1PB73"/>
<sequence length="151" mass="17177">MYTGRTTQPCCLCDDPDTAARVDIPPRSIMLMENAGSVAWRDIVGTVSVHFCGDDWKLIVELVTEMKMNPLGRCNVARASFNIREDFEALLADTKEEPDQTALESRLITEARETLDAYERDPMVETRDYVEAWITLDTLSELDIIDSSWRL</sequence>
<dbReference type="HOGENOM" id="CLU_149759_0_0_2"/>
<reference evidence="2 3" key="1">
    <citation type="journal article" date="2013" name="PLoS ONE">
        <title>Assembly-driven community genomics of a hypersaline microbial ecosystem.</title>
        <authorList>
            <person name="Podell S."/>
            <person name="Ugalde J.A."/>
            <person name="Narasingarao P."/>
            <person name="Banfield J.F."/>
            <person name="Heidelberg K.B."/>
            <person name="Allen E.E."/>
        </authorList>
    </citation>
    <scope>NUCLEOTIDE SEQUENCE [LARGE SCALE GENOMIC DNA]</scope>
    <source>
        <strain evidence="3">J07HQW1</strain>
    </source>
</reference>
<evidence type="ECO:0000313" key="3">
    <source>
        <dbReference type="Proteomes" id="UP000030649"/>
    </source>
</evidence>
<organism evidence="2 3">
    <name type="scientific">Haloquadratum walsbyi J07HQW1</name>
    <dbReference type="NCBI Taxonomy" id="1238424"/>
    <lineage>
        <taxon>Archaea</taxon>
        <taxon>Methanobacteriati</taxon>
        <taxon>Methanobacteriota</taxon>
        <taxon>Stenosarchaea group</taxon>
        <taxon>Halobacteria</taxon>
        <taxon>Halobacteriales</taxon>
        <taxon>Haloferacaceae</taxon>
        <taxon>Haloquadratum</taxon>
    </lineage>
</organism>
<gene>
    <name evidence="2" type="ORF">J07HQW1_00830</name>
</gene>
<accession>U1PB73</accession>
<protein>
    <recommendedName>
        <fullName evidence="1">DUF7960 domain-containing protein</fullName>
    </recommendedName>
</protein>
<dbReference type="EMBL" id="KE356560">
    <property type="protein sequence ID" value="ERG90802.1"/>
    <property type="molecule type" value="Genomic_DNA"/>
</dbReference>
<evidence type="ECO:0000313" key="2">
    <source>
        <dbReference type="EMBL" id="ERG90802.1"/>
    </source>
</evidence>